<proteinExistence type="predicted"/>
<dbReference type="SUPFAM" id="SSF50199">
    <property type="entry name" value="Staphylococcal nuclease"/>
    <property type="match status" value="1"/>
</dbReference>
<feature type="region of interest" description="Disordered" evidence="1">
    <location>
        <begin position="62"/>
        <end position="96"/>
    </location>
</feature>
<feature type="region of interest" description="Disordered" evidence="1">
    <location>
        <begin position="1"/>
        <end position="24"/>
    </location>
</feature>
<sequence>MSSRIASSRRAPAKRRKSSRSSAGQGMTSWLAILAVVAGGIALYDNRAVVMKQVSPLLSKERSVAANPKLKSDTSREKQPQPQPQSKTQATTAKAPVPPAAVGVVKAAVPPVRPATGATETAQLTGENFSGKFYFCGTSGLDNCVMSGDTFWYRKTKIVLADIAAPRTDGAACQQERDRGFAAKVRLKDLLSSGRFDLQTLKVQSAGAAPGVMRVATRDGRSLGSILVSEGLAKPRMARQQSWCP</sequence>
<dbReference type="Gene3D" id="2.40.50.90">
    <property type="match status" value="1"/>
</dbReference>
<keyword evidence="2" id="KW-0472">Membrane</keyword>
<feature type="compositionally biased region" description="Low complexity" evidence="1">
    <location>
        <begin position="1"/>
        <end position="10"/>
    </location>
</feature>
<feature type="compositionally biased region" description="Basic and acidic residues" evidence="1">
    <location>
        <begin position="70"/>
        <end position="79"/>
    </location>
</feature>
<evidence type="ECO:0000256" key="1">
    <source>
        <dbReference type="SAM" id="MobiDB-lite"/>
    </source>
</evidence>
<dbReference type="AlphaFoldDB" id="A0A7C1SWR2"/>
<comment type="caution">
    <text evidence="3">The sequence shown here is derived from an EMBL/GenBank/DDBJ whole genome shotgun (WGS) entry which is preliminary data.</text>
</comment>
<keyword evidence="2" id="KW-0812">Transmembrane</keyword>
<protein>
    <submittedName>
        <fullName evidence="3">Nuclease</fullName>
    </submittedName>
</protein>
<organism evidence="3">
    <name type="scientific">Agrobacterium albertimagni</name>
    <dbReference type="NCBI Taxonomy" id="147266"/>
    <lineage>
        <taxon>Bacteria</taxon>
        <taxon>Pseudomonadati</taxon>
        <taxon>Pseudomonadota</taxon>
        <taxon>Alphaproteobacteria</taxon>
        <taxon>Hyphomicrobiales</taxon>
        <taxon>Rhizobiaceae</taxon>
        <taxon>Rhizobium/Agrobacterium group</taxon>
        <taxon>Agrobacterium</taxon>
    </lineage>
</organism>
<reference evidence="3" key="1">
    <citation type="journal article" date="2020" name="mSystems">
        <title>Genome- and Community-Level Interaction Insights into Carbon Utilization and Element Cycling Functions of Hydrothermarchaeota in Hydrothermal Sediment.</title>
        <authorList>
            <person name="Zhou Z."/>
            <person name="Liu Y."/>
            <person name="Xu W."/>
            <person name="Pan J."/>
            <person name="Luo Z.H."/>
            <person name="Li M."/>
        </authorList>
    </citation>
    <scope>NUCLEOTIDE SEQUENCE [LARGE SCALE GENOMIC DNA]</scope>
    <source>
        <strain evidence="3">SpSt-243</strain>
    </source>
</reference>
<dbReference type="EMBL" id="DSKI01000413">
    <property type="protein sequence ID" value="HEB43617.1"/>
    <property type="molecule type" value="Genomic_DNA"/>
</dbReference>
<dbReference type="InterPro" id="IPR035437">
    <property type="entry name" value="SNase_OB-fold_sf"/>
</dbReference>
<name>A0A7C1SWR2_9HYPH</name>
<evidence type="ECO:0000256" key="2">
    <source>
        <dbReference type="SAM" id="Phobius"/>
    </source>
</evidence>
<feature type="transmembrane region" description="Helical" evidence="2">
    <location>
        <begin position="21"/>
        <end position="44"/>
    </location>
</feature>
<accession>A0A7C1SWR2</accession>
<evidence type="ECO:0000313" key="3">
    <source>
        <dbReference type="EMBL" id="HEB43617.1"/>
    </source>
</evidence>
<keyword evidence="2" id="KW-1133">Transmembrane helix</keyword>
<gene>
    <name evidence="3" type="ORF">ENP70_07945</name>
</gene>
<feature type="compositionally biased region" description="Low complexity" evidence="1">
    <location>
        <begin position="84"/>
        <end position="96"/>
    </location>
</feature>